<dbReference type="InParanoid" id="A0A2P6NIV4"/>
<name>A0A2P6NIV4_9EUKA</name>
<gene>
    <name evidence="1" type="ORF">PROFUN_08902</name>
</gene>
<dbReference type="EMBL" id="MDYQ01000074">
    <property type="protein sequence ID" value="PRP83871.1"/>
    <property type="molecule type" value="Genomic_DNA"/>
</dbReference>
<sequence>MSKVFAFASGSELNLVNNLIPANSEKEGTSSCPNVKRIYVPRFTMECLRRLNNISARGRSFTNSINAKGNFTKGVMRVKFSVFSDYGNRFKNSVT</sequence>
<keyword evidence="2" id="KW-1185">Reference proteome</keyword>
<reference evidence="1 2" key="1">
    <citation type="journal article" date="2018" name="Genome Biol. Evol.">
        <title>Multiple Roots of Fruiting Body Formation in Amoebozoa.</title>
        <authorList>
            <person name="Hillmann F."/>
            <person name="Forbes G."/>
            <person name="Novohradska S."/>
            <person name="Ferling I."/>
            <person name="Riege K."/>
            <person name="Groth M."/>
            <person name="Westermann M."/>
            <person name="Marz M."/>
            <person name="Spaller T."/>
            <person name="Winckler T."/>
            <person name="Schaap P."/>
            <person name="Glockner G."/>
        </authorList>
    </citation>
    <scope>NUCLEOTIDE SEQUENCE [LARGE SCALE GENOMIC DNA]</scope>
    <source>
        <strain evidence="1 2">Jena</strain>
    </source>
</reference>
<organism evidence="1 2">
    <name type="scientific">Planoprotostelium fungivorum</name>
    <dbReference type="NCBI Taxonomy" id="1890364"/>
    <lineage>
        <taxon>Eukaryota</taxon>
        <taxon>Amoebozoa</taxon>
        <taxon>Evosea</taxon>
        <taxon>Variosea</taxon>
        <taxon>Cavosteliida</taxon>
        <taxon>Cavosteliaceae</taxon>
        <taxon>Planoprotostelium</taxon>
    </lineage>
</organism>
<comment type="caution">
    <text evidence="1">The sequence shown here is derived from an EMBL/GenBank/DDBJ whole genome shotgun (WGS) entry which is preliminary data.</text>
</comment>
<dbReference type="AlphaFoldDB" id="A0A2P6NIV4"/>
<proteinExistence type="predicted"/>
<dbReference type="Proteomes" id="UP000241769">
    <property type="component" value="Unassembled WGS sequence"/>
</dbReference>
<protein>
    <submittedName>
        <fullName evidence="1">Uncharacterized protein</fullName>
    </submittedName>
</protein>
<evidence type="ECO:0000313" key="2">
    <source>
        <dbReference type="Proteomes" id="UP000241769"/>
    </source>
</evidence>
<accession>A0A2P6NIV4</accession>
<evidence type="ECO:0000313" key="1">
    <source>
        <dbReference type="EMBL" id="PRP83871.1"/>
    </source>
</evidence>